<evidence type="ECO:0000256" key="2">
    <source>
        <dbReference type="ARBA" id="ARBA00022729"/>
    </source>
</evidence>
<comment type="similarity">
    <text evidence="1">Belongs to the STIG1 family.</text>
</comment>
<dbReference type="EMBL" id="OIVN01001571">
    <property type="protein sequence ID" value="SPC95483.1"/>
    <property type="molecule type" value="Genomic_DNA"/>
</dbReference>
<evidence type="ECO:0000313" key="4">
    <source>
        <dbReference type="EMBL" id="SPC95483.1"/>
    </source>
</evidence>
<dbReference type="InterPro" id="IPR006969">
    <property type="entry name" value="Stig-like"/>
</dbReference>
<dbReference type="PANTHER" id="PTHR33227">
    <property type="entry name" value="STIGMA-SPECIFIC STIG1-LIKE PROTEIN 3"/>
    <property type="match status" value="1"/>
</dbReference>
<feature type="signal peptide" evidence="3">
    <location>
        <begin position="1"/>
        <end position="22"/>
    </location>
</feature>
<evidence type="ECO:0000256" key="1">
    <source>
        <dbReference type="ARBA" id="ARBA00006010"/>
    </source>
</evidence>
<gene>
    <name evidence="4" type="ORF">FSB_LOCUS23365</name>
</gene>
<feature type="chain" id="PRO_5014886547" description="Stigma-specific STIG1-like protein 1" evidence="3">
    <location>
        <begin position="23"/>
        <end position="147"/>
    </location>
</feature>
<keyword evidence="2 3" id="KW-0732">Signal</keyword>
<dbReference type="AlphaFoldDB" id="A0A2N9G7J5"/>
<sequence>MKLIQLFLFAIVFMPLFLNIAALPNQEEDDLYYYKFQVPNENKVSSSLAVTSRFLSQKTRIPRLTCNKFPRICHAKGSPGPHCCKKKCVNTLTDRLNCGMCGKKCKYNETCCNGKCVNPSFNRRHCGVCNNRCNNGRFCVFGLCNYA</sequence>
<protein>
    <recommendedName>
        <fullName evidence="5">Stigma-specific STIG1-like protein 1</fullName>
    </recommendedName>
</protein>
<proteinExistence type="inferred from homology"/>
<dbReference type="Pfam" id="PF04885">
    <property type="entry name" value="Stig1"/>
    <property type="match status" value="1"/>
</dbReference>
<organism evidence="4">
    <name type="scientific">Fagus sylvatica</name>
    <name type="common">Beechnut</name>
    <dbReference type="NCBI Taxonomy" id="28930"/>
    <lineage>
        <taxon>Eukaryota</taxon>
        <taxon>Viridiplantae</taxon>
        <taxon>Streptophyta</taxon>
        <taxon>Embryophyta</taxon>
        <taxon>Tracheophyta</taxon>
        <taxon>Spermatophyta</taxon>
        <taxon>Magnoliopsida</taxon>
        <taxon>eudicotyledons</taxon>
        <taxon>Gunneridae</taxon>
        <taxon>Pentapetalae</taxon>
        <taxon>rosids</taxon>
        <taxon>fabids</taxon>
        <taxon>Fagales</taxon>
        <taxon>Fagaceae</taxon>
        <taxon>Fagus</taxon>
    </lineage>
</organism>
<dbReference type="PANTHER" id="PTHR33227:SF15">
    <property type="entry name" value="STIGMA-SPECIFIC STIG1-LIKE PROTEIN 1"/>
    <property type="match status" value="1"/>
</dbReference>
<reference evidence="4" key="1">
    <citation type="submission" date="2018-02" db="EMBL/GenBank/DDBJ databases">
        <authorList>
            <person name="Cohen D.B."/>
            <person name="Kent A.D."/>
        </authorList>
    </citation>
    <scope>NUCLEOTIDE SEQUENCE</scope>
</reference>
<name>A0A2N9G7J5_FAGSY</name>
<evidence type="ECO:0000256" key="3">
    <source>
        <dbReference type="SAM" id="SignalP"/>
    </source>
</evidence>
<evidence type="ECO:0008006" key="5">
    <source>
        <dbReference type="Google" id="ProtNLM"/>
    </source>
</evidence>
<accession>A0A2N9G7J5</accession>